<keyword evidence="7" id="KW-0238">DNA-binding</keyword>
<dbReference type="SMART" id="SM00487">
    <property type="entry name" value="DEXDc"/>
    <property type="match status" value="1"/>
</dbReference>
<dbReference type="NCBIfam" id="TIGR00614">
    <property type="entry name" value="recQ_fam"/>
    <property type="match status" value="1"/>
</dbReference>
<keyword evidence="4 15" id="KW-0378">Hydrolase</keyword>
<dbReference type="Gene3D" id="3.40.50.300">
    <property type="entry name" value="P-loop containing nucleotide triphosphate hydrolases"/>
    <property type="match status" value="2"/>
</dbReference>
<evidence type="ECO:0000256" key="2">
    <source>
        <dbReference type="ARBA" id="ARBA00022723"/>
    </source>
</evidence>
<evidence type="ECO:0000256" key="8">
    <source>
        <dbReference type="ARBA" id="ARBA00023235"/>
    </source>
</evidence>
<dbReference type="SMART" id="SM00490">
    <property type="entry name" value="HELICc"/>
    <property type="match status" value="1"/>
</dbReference>
<keyword evidence="6" id="KW-0067">ATP-binding</keyword>
<keyword evidence="2" id="KW-0479">Metal-binding</keyword>
<evidence type="ECO:0000313" key="16">
    <source>
        <dbReference type="Proteomes" id="UP000550501"/>
    </source>
</evidence>
<dbReference type="PROSITE" id="PS51192">
    <property type="entry name" value="HELICASE_ATP_BIND_1"/>
    <property type="match status" value="1"/>
</dbReference>
<name>A0A839Q3N4_MYCIR</name>
<evidence type="ECO:0000313" key="15">
    <source>
        <dbReference type="EMBL" id="MBB2988975.1"/>
    </source>
</evidence>
<dbReference type="GO" id="GO:0043138">
    <property type="term" value="F:3'-5' DNA helicase activity"/>
    <property type="evidence" value="ECO:0007669"/>
    <property type="project" value="UniProtKB-EC"/>
</dbReference>
<dbReference type="GO" id="GO:0005737">
    <property type="term" value="C:cytoplasm"/>
    <property type="evidence" value="ECO:0007669"/>
    <property type="project" value="TreeGrafter"/>
</dbReference>
<dbReference type="Pfam" id="PF00270">
    <property type="entry name" value="DEAD"/>
    <property type="match status" value="1"/>
</dbReference>
<gene>
    <name evidence="15" type="ORF">FHR72_000432</name>
</gene>
<dbReference type="GO" id="GO:0006310">
    <property type="term" value="P:DNA recombination"/>
    <property type="evidence" value="ECO:0007669"/>
    <property type="project" value="InterPro"/>
</dbReference>
<evidence type="ECO:0000256" key="9">
    <source>
        <dbReference type="ARBA" id="ARBA00034617"/>
    </source>
</evidence>
<accession>A0A839Q3N4</accession>
<sequence length="537" mass="58113">MTMHHDLDATAERLFGWTELRPEQRDAMQAVLDRRDVLAVMPTGSGKSAIYQVPATLIDGPTVVVSPLIALQQDQIDALRDSGAPDAVAINSRQGAAENDDSWEAIRAGRAKYLFVSPEQLLKDELVTELAGLGIGLIVVDEAHCVSAWGHDFRPGYLRLADAIERIGRGDVPVVALTATASPIVRGDIADHLRLRDPLMIAAGFDRPEIRLEVLTFQEEQRKHAAVLDAAADLPGPGLVYTATRREAEAYAAQLRERGVTAAAYHAGLRASEKDAVHRGFHDGEYSVVTATSAFGMGIDKPDVRFVLHASVPDSLDSYYQQIGRAGRDGDPAVARLFFRAEDLSLAKFFASGSADEKLLGAVFRAVGSAPKRLKQLREDLGVRGRALTHSVNLLEQAAAVTSTARGFVAGDGTVGEAVRRAVGIAEAAERVDKTRVEMLRGYADTTDCRRRNLLAYFGEHLGTPCGNCDGCEETDQPDTGDSALPLNTAVNHREWGHGVVLDGEPDRVTVLFDEYGYRTLSMAAVEEAEVLQIVDR</sequence>
<evidence type="ECO:0000256" key="10">
    <source>
        <dbReference type="ARBA" id="ARBA00034808"/>
    </source>
</evidence>
<dbReference type="EMBL" id="JACHVU010000001">
    <property type="protein sequence ID" value="MBB2988975.1"/>
    <property type="molecule type" value="Genomic_DNA"/>
</dbReference>
<comment type="catalytic activity">
    <reaction evidence="9">
        <text>Couples ATP hydrolysis with the unwinding of duplex DNA by translocating in the 3'-5' direction.</text>
        <dbReference type="EC" id="5.6.2.4"/>
    </reaction>
</comment>
<evidence type="ECO:0000256" key="4">
    <source>
        <dbReference type="ARBA" id="ARBA00022801"/>
    </source>
</evidence>
<keyword evidence="8" id="KW-0413">Isomerase</keyword>
<evidence type="ECO:0000256" key="3">
    <source>
        <dbReference type="ARBA" id="ARBA00022741"/>
    </source>
</evidence>
<dbReference type="GO" id="GO:0003677">
    <property type="term" value="F:DNA binding"/>
    <property type="evidence" value="ECO:0007669"/>
    <property type="project" value="UniProtKB-KW"/>
</dbReference>
<dbReference type="PANTHER" id="PTHR13710:SF105">
    <property type="entry name" value="ATP-DEPENDENT DNA HELICASE Q1"/>
    <property type="match status" value="1"/>
</dbReference>
<dbReference type="GO" id="GO:0006281">
    <property type="term" value="P:DNA repair"/>
    <property type="evidence" value="ECO:0007669"/>
    <property type="project" value="TreeGrafter"/>
</dbReference>
<comment type="similarity">
    <text evidence="1">Belongs to the helicase family. RecQ subfamily.</text>
</comment>
<dbReference type="EC" id="5.6.2.4" evidence="10"/>
<dbReference type="CDD" id="cd17920">
    <property type="entry name" value="DEXHc_RecQ"/>
    <property type="match status" value="1"/>
</dbReference>
<evidence type="ECO:0000256" key="5">
    <source>
        <dbReference type="ARBA" id="ARBA00022806"/>
    </source>
</evidence>
<evidence type="ECO:0000256" key="6">
    <source>
        <dbReference type="ARBA" id="ARBA00022840"/>
    </source>
</evidence>
<dbReference type="GO" id="GO:0005524">
    <property type="term" value="F:ATP binding"/>
    <property type="evidence" value="ECO:0007669"/>
    <property type="project" value="UniProtKB-KW"/>
</dbReference>
<dbReference type="GO" id="GO:0016787">
    <property type="term" value="F:hydrolase activity"/>
    <property type="evidence" value="ECO:0007669"/>
    <property type="project" value="UniProtKB-KW"/>
</dbReference>
<evidence type="ECO:0000256" key="12">
    <source>
        <dbReference type="ARBA" id="ARBA00044550"/>
    </source>
</evidence>
<dbReference type="SUPFAM" id="SSF52540">
    <property type="entry name" value="P-loop containing nucleoside triphosphate hydrolases"/>
    <property type="match status" value="1"/>
</dbReference>
<dbReference type="GO" id="GO:0009378">
    <property type="term" value="F:four-way junction helicase activity"/>
    <property type="evidence" value="ECO:0007669"/>
    <property type="project" value="TreeGrafter"/>
</dbReference>
<keyword evidence="16" id="KW-1185">Reference proteome</keyword>
<dbReference type="InterPro" id="IPR002464">
    <property type="entry name" value="DNA/RNA_helicase_DEAH_CS"/>
</dbReference>
<dbReference type="InterPro" id="IPR011545">
    <property type="entry name" value="DEAD/DEAH_box_helicase_dom"/>
</dbReference>
<dbReference type="PROSITE" id="PS51194">
    <property type="entry name" value="HELICASE_CTER"/>
    <property type="match status" value="1"/>
</dbReference>
<dbReference type="Pfam" id="PF00271">
    <property type="entry name" value="Helicase_C"/>
    <property type="match status" value="1"/>
</dbReference>
<dbReference type="InterPro" id="IPR032284">
    <property type="entry name" value="RecQ_Zn-bd"/>
</dbReference>
<proteinExistence type="inferred from homology"/>
<evidence type="ECO:0000256" key="7">
    <source>
        <dbReference type="ARBA" id="ARBA00023125"/>
    </source>
</evidence>
<comment type="caution">
    <text evidence="15">The sequence shown here is derived from an EMBL/GenBank/DDBJ whole genome shotgun (WGS) entry which is preliminary data.</text>
</comment>
<evidence type="ECO:0000256" key="11">
    <source>
        <dbReference type="ARBA" id="ARBA00044535"/>
    </source>
</evidence>
<dbReference type="GO" id="GO:0030894">
    <property type="term" value="C:replisome"/>
    <property type="evidence" value="ECO:0007669"/>
    <property type="project" value="TreeGrafter"/>
</dbReference>
<dbReference type="AlphaFoldDB" id="A0A839Q3N4"/>
<keyword evidence="5 15" id="KW-0347">Helicase</keyword>
<dbReference type="PROSITE" id="PS00690">
    <property type="entry name" value="DEAH_ATP_HELICASE"/>
    <property type="match status" value="1"/>
</dbReference>
<dbReference type="Pfam" id="PF16124">
    <property type="entry name" value="RecQ_Zn_bind"/>
    <property type="match status" value="1"/>
</dbReference>
<dbReference type="PANTHER" id="PTHR13710">
    <property type="entry name" value="DNA HELICASE RECQ FAMILY MEMBER"/>
    <property type="match status" value="1"/>
</dbReference>
<feature type="domain" description="Helicase C-terminal" evidence="14">
    <location>
        <begin position="226"/>
        <end position="378"/>
    </location>
</feature>
<dbReference type="InterPro" id="IPR027417">
    <property type="entry name" value="P-loop_NTPase"/>
</dbReference>
<keyword evidence="3" id="KW-0547">Nucleotide-binding</keyword>
<reference evidence="15 16" key="1">
    <citation type="submission" date="2020-08" db="EMBL/GenBank/DDBJ databases">
        <title>The Agave Microbiome: Exploring the role of microbial communities in plant adaptations to desert environments.</title>
        <authorList>
            <person name="Partida-Martinez L.P."/>
        </authorList>
    </citation>
    <scope>NUCLEOTIDE SEQUENCE [LARGE SCALE GENOMIC DNA]</scope>
    <source>
        <strain evidence="15 16">AT2.18</strain>
    </source>
</reference>
<protein>
    <recommendedName>
        <fullName evidence="11">ATP-dependent DNA helicase RecQ</fullName>
        <ecNumber evidence="10">5.6.2.4</ecNumber>
    </recommendedName>
    <alternativeName>
        <fullName evidence="12">DNA 3'-5' helicase RecQ</fullName>
    </alternativeName>
</protein>
<organism evidence="15 16">
    <name type="scientific">Mycolicibacterium iranicum</name>
    <name type="common">Mycobacterium iranicum</name>
    <dbReference type="NCBI Taxonomy" id="912594"/>
    <lineage>
        <taxon>Bacteria</taxon>
        <taxon>Bacillati</taxon>
        <taxon>Actinomycetota</taxon>
        <taxon>Actinomycetes</taxon>
        <taxon>Mycobacteriales</taxon>
        <taxon>Mycobacteriaceae</taxon>
        <taxon>Mycolicibacterium</taxon>
    </lineage>
</organism>
<dbReference type="GO" id="GO:0046872">
    <property type="term" value="F:metal ion binding"/>
    <property type="evidence" value="ECO:0007669"/>
    <property type="project" value="UniProtKB-KW"/>
</dbReference>
<dbReference type="InterPro" id="IPR004589">
    <property type="entry name" value="DNA_helicase_ATP-dep_RecQ"/>
</dbReference>
<dbReference type="InterPro" id="IPR001650">
    <property type="entry name" value="Helicase_C-like"/>
</dbReference>
<feature type="domain" description="Helicase ATP-binding" evidence="13">
    <location>
        <begin position="28"/>
        <end position="199"/>
    </location>
</feature>
<dbReference type="GO" id="GO:0043590">
    <property type="term" value="C:bacterial nucleoid"/>
    <property type="evidence" value="ECO:0007669"/>
    <property type="project" value="TreeGrafter"/>
</dbReference>
<evidence type="ECO:0000259" key="14">
    <source>
        <dbReference type="PROSITE" id="PS51194"/>
    </source>
</evidence>
<dbReference type="InterPro" id="IPR014001">
    <property type="entry name" value="Helicase_ATP-bd"/>
</dbReference>
<evidence type="ECO:0000259" key="13">
    <source>
        <dbReference type="PROSITE" id="PS51192"/>
    </source>
</evidence>
<dbReference type="Proteomes" id="UP000550501">
    <property type="component" value="Unassembled WGS sequence"/>
</dbReference>
<evidence type="ECO:0000256" key="1">
    <source>
        <dbReference type="ARBA" id="ARBA00005446"/>
    </source>
</evidence>